<evidence type="ECO:0000313" key="2">
    <source>
        <dbReference type="EMBL" id="BAG42735.1"/>
    </source>
</evidence>
<organism evidence="2 3">
    <name type="scientific">Burkholderia multivorans (strain ATCC 17616 / 249)</name>
    <dbReference type="NCBI Taxonomy" id="395019"/>
    <lineage>
        <taxon>Bacteria</taxon>
        <taxon>Pseudomonadati</taxon>
        <taxon>Pseudomonadota</taxon>
        <taxon>Betaproteobacteria</taxon>
        <taxon>Burkholderiales</taxon>
        <taxon>Burkholderiaceae</taxon>
        <taxon>Burkholderia</taxon>
        <taxon>Burkholderia cepacia complex</taxon>
    </lineage>
</organism>
<dbReference type="Pfam" id="PF12680">
    <property type="entry name" value="SnoaL_2"/>
    <property type="match status" value="1"/>
</dbReference>
<dbReference type="STRING" id="395019.BMULJ_00775"/>
<gene>
    <name evidence="2" type="ordered locus">BMULJ_00775</name>
</gene>
<dbReference type="eggNOG" id="COG3631">
    <property type="taxonomic scope" value="Bacteria"/>
</dbReference>
<dbReference type="HOGENOM" id="CLU_1862374_0_0_4"/>
<dbReference type="KEGG" id="bmj:BMULJ_00775"/>
<dbReference type="Proteomes" id="UP000008815">
    <property type="component" value="Chromosome 1"/>
</dbReference>
<dbReference type="RefSeq" id="WP_012213954.1">
    <property type="nucleotide sequence ID" value="NC_010084.1"/>
</dbReference>
<sequence length="149" mass="17346">MEIKVMTDEQRKAVALEYFKRLDRGGNLIELFDEHAEMYFPKWGVARGRQEIEQLFADLMTILAGVTHDKAYMNVIQQGDRVCVEGLSSGKLKSGVEWRAGTTYAGRWCDVFEIRDFKIHRCHVYLDPDYAGEDTARYPWLDAARQTRY</sequence>
<dbReference type="InterPro" id="IPR032710">
    <property type="entry name" value="NTF2-like_dom_sf"/>
</dbReference>
<evidence type="ECO:0000259" key="1">
    <source>
        <dbReference type="Pfam" id="PF12680"/>
    </source>
</evidence>
<protein>
    <recommendedName>
        <fullName evidence="1">SnoaL-like domain-containing protein</fullName>
    </recommendedName>
</protein>
<proteinExistence type="predicted"/>
<dbReference type="AlphaFoldDB" id="A0A0H3KCW5"/>
<feature type="domain" description="SnoaL-like" evidence="1">
    <location>
        <begin position="27"/>
        <end position="120"/>
    </location>
</feature>
<dbReference type="InterPro" id="IPR037401">
    <property type="entry name" value="SnoaL-like"/>
</dbReference>
<dbReference type="KEGG" id="bmu:Bmul_2458"/>
<dbReference type="EMBL" id="AP009385">
    <property type="protein sequence ID" value="BAG42735.1"/>
    <property type="molecule type" value="Genomic_DNA"/>
</dbReference>
<keyword evidence="3" id="KW-1185">Reference proteome</keyword>
<accession>A0A0H3KCW5</accession>
<evidence type="ECO:0000313" key="3">
    <source>
        <dbReference type="Proteomes" id="UP000008815"/>
    </source>
</evidence>
<name>A0A0H3KCW5_BURM1</name>
<reference evidence="2 3" key="1">
    <citation type="submission" date="2007-04" db="EMBL/GenBank/DDBJ databases">
        <title>Complete genome sequence of Burkholderia multivorans ATCC 17616.</title>
        <authorList>
            <person name="Ohtsubo Y."/>
            <person name="Yamashita A."/>
            <person name="Kurokawa K."/>
            <person name="Takami H."/>
            <person name="Yuhara S."/>
            <person name="Nishiyama E."/>
            <person name="Endo R."/>
            <person name="Miyazaki R."/>
            <person name="Ono A."/>
            <person name="Yano K."/>
            <person name="Ito M."/>
            <person name="Sota M."/>
            <person name="Yuji N."/>
            <person name="Hattori M."/>
            <person name="Tsuda M."/>
        </authorList>
    </citation>
    <scope>NUCLEOTIDE SEQUENCE [LARGE SCALE GENOMIC DNA]</scope>
    <source>
        <strain evidence="3">ATCC 17616 / 249</strain>
    </source>
</reference>
<dbReference type="Gene3D" id="3.10.450.50">
    <property type="match status" value="1"/>
</dbReference>
<dbReference type="SUPFAM" id="SSF54427">
    <property type="entry name" value="NTF2-like"/>
    <property type="match status" value="1"/>
</dbReference>